<evidence type="ECO:0000313" key="1">
    <source>
        <dbReference type="EMBL" id="KAJ4703331.1"/>
    </source>
</evidence>
<sequence length="848" mass="94476">MAVGFLLSFVFVLCCLEQFSEAVNTITKGQSIADGGSLISTDEIFELGFFSPASSNLRYLGIWYHNIDDKAVVWVANRENPISDGNGTLAIGDDGKLMVLDGNKKTVWSSKASALSNDTAAVLGDDGNLVLSSKENIGILEKCYWQSFEDPTDTYLPGMRVRVNAAMGENHAFSSWKSAIDPSPGNYTLGVDPRGSPQIVIWENLKRRWRSGQWNSLIFTGVPSMINLSSFLYGFKLSAIESDGSMYFTYIASNKADLLRFKISWDGKEEQLRWNDSTKNWTVIQKQPENDCELYNFCGNFGLCNNLNSLKCSCMEGFVPKHAEQWSMGNWSGGCVRRTHLQCQRNSSEAGENGEDGFKGFKGMKLPDFADVVPVGQDNCEQKCLQNCSCNAYADISGIGCMIWRGDLVDVQHFESGGNLLHIRLAHSELDIGSKRKLSNAVIVIIVVIGALFLGISVWLFWRFRRKMPALCKDSSFSCCKSKDTEVIDMSKSKEFSTDLSGPADILIDGSEVNGSDLPMFNFSSIALATSNFSEENKLGQGGFGPVYKGKLPGGQEIAVKRLSRKSGQGVEEFKNEIILIAKLQHRNLVRLLGCCIQGEEKMLIYEYMPNKSLDFFLFDPTKQALLDWTKRFSIIEGIARGLLYLHRDSRLRIIHRDLKASNILLDEDMNPKISDFGMARIFGFNQNEANTNRVVGTYGYMSPEYAMEGLFSVKSDVYSFGVLLLEIISGRKNTSFRLSEHSSLIGHAWNLWNEGKATELIDPNIWDSSSEKQVLRCIQVGMLCVQDLATYRPTMASVVLMLESETPNLPLPRQPTFTSMRSSVDGDFLMEAHDTIECTEETKGASI</sequence>
<accession>A0ACC1WWN2</accession>
<dbReference type="EMBL" id="CM051406">
    <property type="protein sequence ID" value="KAJ4703331.1"/>
    <property type="molecule type" value="Genomic_DNA"/>
</dbReference>
<proteinExistence type="predicted"/>
<comment type="caution">
    <text evidence="1">The sequence shown here is derived from an EMBL/GenBank/DDBJ whole genome shotgun (WGS) entry which is preliminary data.</text>
</comment>
<evidence type="ECO:0000313" key="2">
    <source>
        <dbReference type="Proteomes" id="UP001164539"/>
    </source>
</evidence>
<dbReference type="Proteomes" id="UP001164539">
    <property type="component" value="Chromosome 13"/>
</dbReference>
<protein>
    <submittedName>
        <fullName evidence="1">S-receptor-like serine/threonine-protein kinase</fullName>
    </submittedName>
</protein>
<gene>
    <name evidence="1" type="ORF">OWV82_023255</name>
</gene>
<organism evidence="1 2">
    <name type="scientific">Melia azedarach</name>
    <name type="common">Chinaberry tree</name>
    <dbReference type="NCBI Taxonomy" id="155640"/>
    <lineage>
        <taxon>Eukaryota</taxon>
        <taxon>Viridiplantae</taxon>
        <taxon>Streptophyta</taxon>
        <taxon>Embryophyta</taxon>
        <taxon>Tracheophyta</taxon>
        <taxon>Spermatophyta</taxon>
        <taxon>Magnoliopsida</taxon>
        <taxon>eudicotyledons</taxon>
        <taxon>Gunneridae</taxon>
        <taxon>Pentapetalae</taxon>
        <taxon>rosids</taxon>
        <taxon>malvids</taxon>
        <taxon>Sapindales</taxon>
        <taxon>Meliaceae</taxon>
        <taxon>Melia</taxon>
    </lineage>
</organism>
<name>A0ACC1WWN2_MELAZ</name>
<keyword evidence="2" id="KW-1185">Reference proteome</keyword>
<reference evidence="1 2" key="1">
    <citation type="journal article" date="2023" name="Science">
        <title>Complex scaffold remodeling in plant triterpene biosynthesis.</title>
        <authorList>
            <person name="De La Pena R."/>
            <person name="Hodgson H."/>
            <person name="Liu J.C."/>
            <person name="Stephenson M.J."/>
            <person name="Martin A.C."/>
            <person name="Owen C."/>
            <person name="Harkess A."/>
            <person name="Leebens-Mack J."/>
            <person name="Jimenez L.E."/>
            <person name="Osbourn A."/>
            <person name="Sattely E.S."/>
        </authorList>
    </citation>
    <scope>NUCLEOTIDE SEQUENCE [LARGE SCALE GENOMIC DNA]</scope>
    <source>
        <strain evidence="2">cv. JPN11</strain>
        <tissue evidence="1">Leaf</tissue>
    </source>
</reference>